<comment type="caution">
    <text evidence="2">The sequence shown here is derived from an EMBL/GenBank/DDBJ whole genome shotgun (WGS) entry which is preliminary data.</text>
</comment>
<organism evidence="2 3">
    <name type="scientific">Poseidonibacter ostreae</name>
    <dbReference type="NCBI Taxonomy" id="2654171"/>
    <lineage>
        <taxon>Bacteria</taxon>
        <taxon>Pseudomonadati</taxon>
        <taxon>Campylobacterota</taxon>
        <taxon>Epsilonproteobacteria</taxon>
        <taxon>Campylobacterales</taxon>
        <taxon>Arcobacteraceae</taxon>
        <taxon>Poseidonibacter</taxon>
    </lineage>
</organism>
<evidence type="ECO:0000313" key="2">
    <source>
        <dbReference type="EMBL" id="KAB7891450.1"/>
    </source>
</evidence>
<keyword evidence="1" id="KW-1133">Transmembrane helix</keyword>
<dbReference type="AlphaFoldDB" id="A0A6L4WYA1"/>
<name>A0A6L4WYA1_9BACT</name>
<feature type="transmembrane region" description="Helical" evidence="1">
    <location>
        <begin position="9"/>
        <end position="30"/>
    </location>
</feature>
<dbReference type="Proteomes" id="UP000472839">
    <property type="component" value="Unassembled WGS sequence"/>
</dbReference>
<evidence type="ECO:0000256" key="1">
    <source>
        <dbReference type="SAM" id="Phobius"/>
    </source>
</evidence>
<dbReference type="RefSeq" id="WP_152279553.1">
    <property type="nucleotide sequence ID" value="NZ_WFKK01000001.1"/>
</dbReference>
<accession>A0A6L4WYA1</accession>
<evidence type="ECO:0000313" key="3">
    <source>
        <dbReference type="Proteomes" id="UP000472839"/>
    </source>
</evidence>
<protein>
    <submittedName>
        <fullName evidence="2">Uncharacterized protein</fullName>
    </submittedName>
</protein>
<gene>
    <name evidence="2" type="ORF">GBG19_01015</name>
</gene>
<keyword evidence="1" id="KW-0472">Membrane</keyword>
<reference evidence="2 3" key="1">
    <citation type="submission" date="2019-10" db="EMBL/GenBank/DDBJ databases">
        <title>Poseidonibacter ostreae sp. nov., isolated from the gut of the Ostrea denselamellosa.</title>
        <authorList>
            <person name="Choi A."/>
        </authorList>
    </citation>
    <scope>NUCLEOTIDE SEQUENCE [LARGE SCALE GENOMIC DNA]</scope>
    <source>
        <strain evidence="2 3">SJOD-M-33</strain>
    </source>
</reference>
<dbReference type="EMBL" id="WFKK01000001">
    <property type="protein sequence ID" value="KAB7891450.1"/>
    <property type="molecule type" value="Genomic_DNA"/>
</dbReference>
<keyword evidence="1" id="KW-0812">Transmembrane</keyword>
<proteinExistence type="predicted"/>
<sequence>MSISHEESLLLMLISVVLLSSITLATILFIKYELSDNDEDFAELEEEQLELDRIKAEQDSNSLNK</sequence>